<feature type="binding site" evidence="5">
    <location>
        <position position="218"/>
    </location>
    <ligand>
        <name>isopentenyl diphosphate</name>
        <dbReference type="ChEBI" id="CHEBI:128769"/>
    </ligand>
</feature>
<evidence type="ECO:0000256" key="3">
    <source>
        <dbReference type="ARBA" id="ARBA00023004"/>
    </source>
</evidence>
<feature type="binding site" evidence="5">
    <location>
        <position position="220"/>
    </location>
    <ligand>
        <name>dimethylallyl diphosphate</name>
        <dbReference type="ChEBI" id="CHEBI:57623"/>
    </ligand>
</feature>
<feature type="binding site" evidence="5">
    <location>
        <position position="262"/>
    </location>
    <ligand>
        <name>isopentenyl diphosphate</name>
        <dbReference type="ChEBI" id="CHEBI:128769"/>
    </ligand>
</feature>
<feature type="binding site" evidence="5">
    <location>
        <position position="220"/>
    </location>
    <ligand>
        <name>(2E)-4-hydroxy-3-methylbut-2-enyl diphosphate</name>
        <dbReference type="ChEBI" id="CHEBI:128753"/>
    </ligand>
</feature>
<keyword evidence="5" id="KW-0414">Isoprene biosynthesis</keyword>
<comment type="catalytic activity">
    <reaction evidence="5">
        <text>isopentenyl diphosphate + 2 oxidized [2Fe-2S]-[ferredoxin] + H2O = (2E)-4-hydroxy-3-methylbut-2-enyl diphosphate + 2 reduced [2Fe-2S]-[ferredoxin] + 2 H(+)</text>
        <dbReference type="Rhea" id="RHEA:24488"/>
        <dbReference type="Rhea" id="RHEA-COMP:10000"/>
        <dbReference type="Rhea" id="RHEA-COMP:10001"/>
        <dbReference type="ChEBI" id="CHEBI:15377"/>
        <dbReference type="ChEBI" id="CHEBI:15378"/>
        <dbReference type="ChEBI" id="CHEBI:33737"/>
        <dbReference type="ChEBI" id="CHEBI:33738"/>
        <dbReference type="ChEBI" id="CHEBI:128753"/>
        <dbReference type="ChEBI" id="CHEBI:128769"/>
        <dbReference type="EC" id="1.17.7.4"/>
    </reaction>
</comment>
<comment type="pathway">
    <text evidence="5">Isoprenoid biosynthesis; isopentenyl diphosphate biosynthesis via DXP pathway; isopentenyl diphosphate from 1-deoxy-D-xylulose 5-phosphate: step 6/6.</text>
</comment>
<gene>
    <name evidence="5" type="primary">ispH</name>
    <name evidence="6" type="ORF">SAMN06265339_1002</name>
</gene>
<sequence length="300" mass="33482">MEIVVAKSAGFCWGVKRAVKMAVESLKTSKSGKVFCLGELIHNRLEIERLKSMGMVFVEDFEKIPEGESIIIRSHGVAPSVIENLKKKKLKIVDATCPFVKDVHEKAMKLERENYPVLILGNPNHPEVKGIAGHVKNPLIASTLSEIEKLPSFSRLGVVCQTTLNINFFKEAISTLLLKVKDIKIYNTICNATYIRQKEAKELAKNVDVMLIVGGKNSSNTTKLYQISKTVNENSFHVESEEEIDKDWFKNAKKVGITAGASTPQWVIEKVVNYLLDIAEGGELSGRGIRKTVRREFQPA</sequence>
<dbReference type="CDD" id="cd13944">
    <property type="entry name" value="lytB_ispH"/>
    <property type="match status" value="1"/>
</dbReference>
<comment type="caution">
    <text evidence="6">The sequence shown here is derived from an EMBL/GenBank/DDBJ whole genome shotgun (WGS) entry which is preliminary data.</text>
</comment>
<comment type="catalytic activity">
    <reaction evidence="5">
        <text>dimethylallyl diphosphate + 2 oxidized [2Fe-2S]-[ferredoxin] + H2O = (2E)-4-hydroxy-3-methylbut-2-enyl diphosphate + 2 reduced [2Fe-2S]-[ferredoxin] + 2 H(+)</text>
        <dbReference type="Rhea" id="RHEA:24825"/>
        <dbReference type="Rhea" id="RHEA-COMP:10000"/>
        <dbReference type="Rhea" id="RHEA-COMP:10001"/>
        <dbReference type="ChEBI" id="CHEBI:15377"/>
        <dbReference type="ChEBI" id="CHEBI:15378"/>
        <dbReference type="ChEBI" id="CHEBI:33737"/>
        <dbReference type="ChEBI" id="CHEBI:33738"/>
        <dbReference type="ChEBI" id="CHEBI:57623"/>
        <dbReference type="ChEBI" id="CHEBI:128753"/>
        <dbReference type="EC" id="1.17.7.4"/>
    </reaction>
</comment>
<feature type="binding site" evidence="5">
    <location>
        <position position="97"/>
    </location>
    <ligand>
        <name>[4Fe-4S] cluster</name>
        <dbReference type="ChEBI" id="CHEBI:49883"/>
    </ligand>
</feature>
<evidence type="ECO:0000256" key="1">
    <source>
        <dbReference type="ARBA" id="ARBA00022485"/>
    </source>
</evidence>
<dbReference type="Gene3D" id="3.40.1010.20">
    <property type="entry name" value="4-hydroxy-3-methylbut-2-enyl diphosphate reductase, catalytic domain"/>
    <property type="match status" value="2"/>
</dbReference>
<feature type="binding site" evidence="5">
    <location>
        <position position="42"/>
    </location>
    <ligand>
        <name>isopentenyl diphosphate</name>
        <dbReference type="ChEBI" id="CHEBI:128769"/>
    </ligand>
</feature>
<dbReference type="InterPro" id="IPR003451">
    <property type="entry name" value="LytB/IspH"/>
</dbReference>
<evidence type="ECO:0000256" key="5">
    <source>
        <dbReference type="HAMAP-Rule" id="MF_00191"/>
    </source>
</evidence>
<dbReference type="Gene3D" id="3.40.50.11270">
    <property type="match status" value="1"/>
</dbReference>
<evidence type="ECO:0000313" key="7">
    <source>
        <dbReference type="Proteomes" id="UP001157911"/>
    </source>
</evidence>
<feature type="binding site" evidence="5">
    <location>
        <position position="75"/>
    </location>
    <ligand>
        <name>isopentenyl diphosphate</name>
        <dbReference type="ChEBI" id="CHEBI:128769"/>
    </ligand>
</feature>
<feature type="binding site" evidence="5">
    <location>
        <position position="75"/>
    </location>
    <ligand>
        <name>(2E)-4-hydroxy-3-methylbut-2-enyl diphosphate</name>
        <dbReference type="ChEBI" id="CHEBI:128753"/>
    </ligand>
</feature>
<feature type="binding site" evidence="5">
    <location>
        <position position="162"/>
    </location>
    <ligand>
        <name>(2E)-4-hydroxy-3-methylbut-2-enyl diphosphate</name>
        <dbReference type="ChEBI" id="CHEBI:128753"/>
    </ligand>
</feature>
<dbReference type="NCBIfam" id="NF002187">
    <property type="entry name" value="PRK01045.1-1"/>
    <property type="match status" value="1"/>
</dbReference>
<dbReference type="Proteomes" id="UP001157911">
    <property type="component" value="Unassembled WGS sequence"/>
</dbReference>
<feature type="binding site" evidence="5">
    <location>
        <position position="218"/>
    </location>
    <ligand>
        <name>(2E)-4-hydroxy-3-methylbut-2-enyl diphosphate</name>
        <dbReference type="ChEBI" id="CHEBI:128753"/>
    </ligand>
</feature>
<keyword evidence="5" id="KW-0560">Oxidoreductase</keyword>
<keyword evidence="2 5" id="KW-0479">Metal-binding</keyword>
<comment type="pathway">
    <text evidence="5">Isoprenoid biosynthesis; dimethylallyl diphosphate biosynthesis; dimethylallyl diphosphate from (2E)-4-hydroxy-3-methylbutenyl diphosphate: step 1/1.</text>
</comment>
<feature type="binding site" evidence="5">
    <location>
        <position position="219"/>
    </location>
    <ligand>
        <name>dimethylallyl diphosphate</name>
        <dbReference type="ChEBI" id="CHEBI:57623"/>
    </ligand>
</feature>
<feature type="binding site" evidence="5">
    <location>
        <position position="42"/>
    </location>
    <ligand>
        <name>dimethylallyl diphosphate</name>
        <dbReference type="ChEBI" id="CHEBI:57623"/>
    </ligand>
</feature>
<feature type="binding site" evidence="5">
    <location>
        <position position="42"/>
    </location>
    <ligand>
        <name>(2E)-4-hydroxy-3-methylbut-2-enyl diphosphate</name>
        <dbReference type="ChEBI" id="CHEBI:128753"/>
    </ligand>
</feature>
<feature type="active site" description="Proton donor" evidence="5">
    <location>
        <position position="127"/>
    </location>
</feature>
<proteinExistence type="inferred from homology"/>
<feature type="binding site" evidence="5">
    <location>
        <position position="125"/>
    </location>
    <ligand>
        <name>isopentenyl diphosphate</name>
        <dbReference type="ChEBI" id="CHEBI:128769"/>
    </ligand>
</feature>
<dbReference type="HAMAP" id="MF_00191">
    <property type="entry name" value="IspH"/>
    <property type="match status" value="1"/>
</dbReference>
<comment type="cofactor">
    <cofactor evidence="5">
        <name>[4Fe-4S] cluster</name>
        <dbReference type="ChEBI" id="CHEBI:49883"/>
    </cofactor>
    <text evidence="5">Binds 1 [4Fe-4S] cluster per subunit.</text>
</comment>
<evidence type="ECO:0000256" key="2">
    <source>
        <dbReference type="ARBA" id="ARBA00022723"/>
    </source>
</evidence>
<feature type="binding site" evidence="5">
    <location>
        <position position="75"/>
    </location>
    <ligand>
        <name>dimethylallyl diphosphate</name>
        <dbReference type="ChEBI" id="CHEBI:57623"/>
    </ligand>
</feature>
<dbReference type="Pfam" id="PF02401">
    <property type="entry name" value="LYTB"/>
    <property type="match status" value="1"/>
</dbReference>
<name>A0ABY1NLQ0_9BACT</name>
<dbReference type="EC" id="1.17.7.4" evidence="5"/>
<dbReference type="NCBIfam" id="TIGR00216">
    <property type="entry name" value="ispH_lytB"/>
    <property type="match status" value="1"/>
</dbReference>
<dbReference type="PANTHER" id="PTHR30426:SF0">
    <property type="entry name" value="4-HYDROXY-3-METHYLBUT-2-ENYL DIPHOSPHATE REDUCTASE"/>
    <property type="match status" value="1"/>
</dbReference>
<keyword evidence="3 5" id="KW-0408">Iron</keyword>
<evidence type="ECO:0000256" key="4">
    <source>
        <dbReference type="ARBA" id="ARBA00023014"/>
    </source>
</evidence>
<feature type="binding site" evidence="5">
    <location>
        <position position="218"/>
    </location>
    <ligand>
        <name>dimethylallyl diphosphate</name>
        <dbReference type="ChEBI" id="CHEBI:57623"/>
    </ligand>
</feature>
<accession>A0ABY1NLQ0</accession>
<organism evidence="6 7">
    <name type="scientific">Desulfurobacterium pacificum</name>
    <dbReference type="NCBI Taxonomy" id="240166"/>
    <lineage>
        <taxon>Bacteria</taxon>
        <taxon>Pseudomonadati</taxon>
        <taxon>Aquificota</taxon>
        <taxon>Aquificia</taxon>
        <taxon>Desulfurobacteriales</taxon>
        <taxon>Desulfurobacteriaceae</taxon>
        <taxon>Desulfurobacterium</taxon>
    </lineage>
</organism>
<keyword evidence="1 5" id="KW-0004">4Fe-4S</keyword>
<feature type="binding site" evidence="5">
    <location>
        <position position="125"/>
    </location>
    <ligand>
        <name>dimethylallyl diphosphate</name>
        <dbReference type="ChEBI" id="CHEBI:57623"/>
    </ligand>
</feature>
<dbReference type="PANTHER" id="PTHR30426">
    <property type="entry name" value="4-HYDROXY-3-METHYLBUT-2-ENYL DIPHOSPHATE REDUCTASE"/>
    <property type="match status" value="1"/>
</dbReference>
<protein>
    <recommendedName>
        <fullName evidence="5">4-hydroxy-3-methylbut-2-enyl diphosphate reductase</fullName>
        <shortName evidence="5">HMBPP reductase</shortName>
        <ecNumber evidence="5">1.17.7.4</ecNumber>
    </recommendedName>
</protein>
<feature type="binding site" evidence="5">
    <location>
        <position position="190"/>
    </location>
    <ligand>
        <name>[4Fe-4S] cluster</name>
        <dbReference type="ChEBI" id="CHEBI:49883"/>
    </ligand>
</feature>
<feature type="binding site" evidence="5">
    <location>
        <position position="219"/>
    </location>
    <ligand>
        <name>(2E)-4-hydroxy-3-methylbut-2-enyl diphosphate</name>
        <dbReference type="ChEBI" id="CHEBI:128753"/>
    </ligand>
</feature>
<feature type="binding site" evidence="5">
    <location>
        <position position="125"/>
    </location>
    <ligand>
        <name>(2E)-4-hydroxy-3-methylbut-2-enyl diphosphate</name>
        <dbReference type="ChEBI" id="CHEBI:128753"/>
    </ligand>
</feature>
<comment type="similarity">
    <text evidence="5">Belongs to the IspH family.</text>
</comment>
<feature type="binding site" evidence="5">
    <location>
        <position position="220"/>
    </location>
    <ligand>
        <name>isopentenyl diphosphate</name>
        <dbReference type="ChEBI" id="CHEBI:128769"/>
    </ligand>
</feature>
<dbReference type="RefSeq" id="WP_283400482.1">
    <property type="nucleotide sequence ID" value="NZ_FXUB01000002.1"/>
</dbReference>
<evidence type="ECO:0000313" key="6">
    <source>
        <dbReference type="EMBL" id="SMP11928.1"/>
    </source>
</evidence>
<keyword evidence="4 5" id="KW-0411">Iron-sulfur</keyword>
<reference evidence="6 7" key="1">
    <citation type="submission" date="2017-05" db="EMBL/GenBank/DDBJ databases">
        <authorList>
            <person name="Varghese N."/>
            <person name="Submissions S."/>
        </authorList>
    </citation>
    <scope>NUCLEOTIDE SEQUENCE [LARGE SCALE GENOMIC DNA]</scope>
    <source>
        <strain evidence="6 7">DSM 15522</strain>
    </source>
</reference>
<keyword evidence="7" id="KW-1185">Reference proteome</keyword>
<dbReference type="EMBL" id="FXUB01000002">
    <property type="protein sequence ID" value="SMP11928.1"/>
    <property type="molecule type" value="Genomic_DNA"/>
</dbReference>
<feature type="binding site" evidence="5">
    <location>
        <position position="12"/>
    </location>
    <ligand>
        <name>[4Fe-4S] cluster</name>
        <dbReference type="ChEBI" id="CHEBI:49883"/>
    </ligand>
</feature>
<feature type="binding site" evidence="5">
    <location>
        <position position="262"/>
    </location>
    <ligand>
        <name>(2E)-4-hydroxy-3-methylbut-2-enyl diphosphate</name>
        <dbReference type="ChEBI" id="CHEBI:128753"/>
    </ligand>
</feature>
<feature type="binding site" evidence="5">
    <location>
        <position position="219"/>
    </location>
    <ligand>
        <name>isopentenyl diphosphate</name>
        <dbReference type="ChEBI" id="CHEBI:128769"/>
    </ligand>
</feature>
<feature type="binding site" evidence="5">
    <location>
        <position position="262"/>
    </location>
    <ligand>
        <name>dimethylallyl diphosphate</name>
        <dbReference type="ChEBI" id="CHEBI:57623"/>
    </ligand>
</feature>
<comment type="function">
    <text evidence="5">Catalyzes the conversion of 1-hydroxy-2-methyl-2-(E)-butenyl 4-diphosphate (HMBPP) into a mixture of isopentenyl diphosphate (IPP) and dimethylallyl diphosphate (DMAPP). Acts in the terminal step of the DOXP/MEP pathway for isoprenoid precursor biosynthesis.</text>
</comment>